<sequence>MKKLTSFLATILSFVICLGGVSPALAQSLPQPASRGITTFYITPEQQAQGVQIYQQLKYDVAIPNPDLSAALPENLQDFPAVYKKVLEEGRRKNGTNGSFTEGWFDFQAATPVVPGTNTLFTVNAPRDGRIYSVVAGSPAAECPLKINNTEVDFFDNVKDAETRAGELDAKGFLVYVSPSDDLTIKAFSKLFYDQAGKKKLTQLVS</sequence>
<dbReference type="KEGG" id="acy:Anacy_0382"/>
<protein>
    <submittedName>
        <fullName evidence="2">Uncharacterized protein</fullName>
    </submittedName>
</protein>
<dbReference type="PATRIC" id="fig|272123.3.peg.414"/>
<reference evidence="3" key="1">
    <citation type="journal article" date="2013" name="Proc. Natl. Acad. Sci. U.S.A.">
        <title>Improving the coverage of the cyanobacterial phylum using diversity-driven genome sequencing.</title>
        <authorList>
            <person name="Shih P.M."/>
            <person name="Wu D."/>
            <person name="Latifi A."/>
            <person name="Axen S.D."/>
            <person name="Fewer D.P."/>
            <person name="Talla E."/>
            <person name="Calteau A."/>
            <person name="Cai F."/>
            <person name="Tandeau de Marsac N."/>
            <person name="Rippka R."/>
            <person name="Herdman M."/>
            <person name="Sivonen K."/>
            <person name="Coursin T."/>
            <person name="Laurent T."/>
            <person name="Goodwin L."/>
            <person name="Nolan M."/>
            <person name="Davenport K.W."/>
            <person name="Han C.S."/>
            <person name="Rubin E.M."/>
            <person name="Eisen J.A."/>
            <person name="Woyke T."/>
            <person name="Gugger M."/>
            <person name="Kerfeld C.A."/>
        </authorList>
    </citation>
    <scope>NUCLEOTIDE SEQUENCE [LARGE SCALE GENOMIC DNA]</scope>
    <source>
        <strain evidence="3">ATCC 27899 / PCC 7122</strain>
    </source>
</reference>
<accession>K9ZB75</accession>
<feature type="signal peptide" evidence="1">
    <location>
        <begin position="1"/>
        <end position="26"/>
    </location>
</feature>
<organism evidence="2 3">
    <name type="scientific">Anabaena cylindrica (strain ATCC 27899 / PCC 7122)</name>
    <dbReference type="NCBI Taxonomy" id="272123"/>
    <lineage>
        <taxon>Bacteria</taxon>
        <taxon>Bacillati</taxon>
        <taxon>Cyanobacteriota</taxon>
        <taxon>Cyanophyceae</taxon>
        <taxon>Nostocales</taxon>
        <taxon>Nostocaceae</taxon>
        <taxon>Anabaena</taxon>
    </lineage>
</organism>
<feature type="chain" id="PRO_5003938661" evidence="1">
    <location>
        <begin position="27"/>
        <end position="206"/>
    </location>
</feature>
<dbReference type="AlphaFoldDB" id="K9ZB75"/>
<proteinExistence type="predicted"/>
<evidence type="ECO:0000313" key="2">
    <source>
        <dbReference type="EMBL" id="AFZ55984.1"/>
    </source>
</evidence>
<evidence type="ECO:0000256" key="1">
    <source>
        <dbReference type="SAM" id="SignalP"/>
    </source>
</evidence>
<dbReference type="RefSeq" id="WP_015212639.1">
    <property type="nucleotide sequence ID" value="NC_019771.1"/>
</dbReference>
<dbReference type="eggNOG" id="ENOG5030HP8">
    <property type="taxonomic scope" value="Bacteria"/>
</dbReference>
<keyword evidence="3" id="KW-1185">Reference proteome</keyword>
<name>K9ZB75_ANACC</name>
<keyword evidence="1" id="KW-0732">Signal</keyword>
<evidence type="ECO:0000313" key="3">
    <source>
        <dbReference type="Proteomes" id="UP000010474"/>
    </source>
</evidence>
<dbReference type="EMBL" id="CP003659">
    <property type="protein sequence ID" value="AFZ55984.1"/>
    <property type="molecule type" value="Genomic_DNA"/>
</dbReference>
<dbReference type="HOGENOM" id="CLU_094180_0_0_3"/>
<gene>
    <name evidence="2" type="ordered locus">Anacy_0382</name>
</gene>
<dbReference type="Proteomes" id="UP000010474">
    <property type="component" value="Chromosome"/>
</dbReference>